<dbReference type="Pfam" id="PF24883">
    <property type="entry name" value="NPHP3_N"/>
    <property type="match status" value="1"/>
</dbReference>
<name>A0A194UNB9_CYTMA</name>
<evidence type="ECO:0000259" key="2">
    <source>
        <dbReference type="Pfam" id="PF22939"/>
    </source>
</evidence>
<dbReference type="PANTHER" id="PTHR10039:SF16">
    <property type="entry name" value="GPI INOSITOL-DEACYLASE"/>
    <property type="match status" value="1"/>
</dbReference>
<dbReference type="AlphaFoldDB" id="A0A194UNB9"/>
<accession>A0A194UNB9</accession>
<organism evidence="4 5">
    <name type="scientific">Cytospora mali</name>
    <name type="common">Apple Valsa canker fungus</name>
    <name type="synonym">Valsa mali</name>
    <dbReference type="NCBI Taxonomy" id="578113"/>
    <lineage>
        <taxon>Eukaryota</taxon>
        <taxon>Fungi</taxon>
        <taxon>Dikarya</taxon>
        <taxon>Ascomycota</taxon>
        <taxon>Pezizomycotina</taxon>
        <taxon>Sordariomycetes</taxon>
        <taxon>Sordariomycetidae</taxon>
        <taxon>Diaporthales</taxon>
        <taxon>Cytosporaceae</taxon>
        <taxon>Cytospora</taxon>
    </lineage>
</organism>
<dbReference type="EMBL" id="KN714668">
    <property type="protein sequence ID" value="KUI53159.1"/>
    <property type="molecule type" value="Genomic_DNA"/>
</dbReference>
<dbReference type="InterPro" id="IPR056884">
    <property type="entry name" value="NPHP3-like_N"/>
</dbReference>
<dbReference type="Proteomes" id="UP000078576">
    <property type="component" value="Unassembled WGS sequence"/>
</dbReference>
<evidence type="ECO:0000256" key="1">
    <source>
        <dbReference type="ARBA" id="ARBA00022737"/>
    </source>
</evidence>
<dbReference type="InterPro" id="IPR054471">
    <property type="entry name" value="GPIID_WHD"/>
</dbReference>
<evidence type="ECO:0000313" key="4">
    <source>
        <dbReference type="EMBL" id="KUI53159.1"/>
    </source>
</evidence>
<proteinExistence type="predicted"/>
<gene>
    <name evidence="4" type="ORF">VP1G_00817</name>
</gene>
<evidence type="ECO:0000259" key="3">
    <source>
        <dbReference type="Pfam" id="PF24883"/>
    </source>
</evidence>
<protein>
    <submittedName>
        <fullName evidence="4">Vegetative incompatibility protein HET-E-1</fullName>
    </submittedName>
</protein>
<feature type="domain" description="Nephrocystin 3-like N-terminal" evidence="3">
    <location>
        <begin position="186"/>
        <end position="253"/>
    </location>
</feature>
<dbReference type="OrthoDB" id="194358at2759"/>
<dbReference type="Pfam" id="PF22939">
    <property type="entry name" value="WHD_GPIID"/>
    <property type="match status" value="1"/>
</dbReference>
<dbReference type="Gene3D" id="3.40.50.300">
    <property type="entry name" value="P-loop containing nucleotide triphosphate hydrolases"/>
    <property type="match status" value="1"/>
</dbReference>
<evidence type="ECO:0000313" key="5">
    <source>
        <dbReference type="Proteomes" id="UP000078576"/>
    </source>
</evidence>
<keyword evidence="1" id="KW-0677">Repeat</keyword>
<keyword evidence="5" id="KW-1185">Reference proteome</keyword>
<reference evidence="5" key="1">
    <citation type="submission" date="2014-12" db="EMBL/GenBank/DDBJ databases">
        <title>Genome Sequence of Valsa Canker Pathogens Uncovers a Specific Adaption of Colonization on Woody Bark.</title>
        <authorList>
            <person name="Yin Z."/>
            <person name="Liu H."/>
            <person name="Gao X."/>
            <person name="Li Z."/>
            <person name="Song N."/>
            <person name="Ke X."/>
            <person name="Dai Q."/>
            <person name="Wu Y."/>
            <person name="Sun Y."/>
            <person name="Xu J.-R."/>
            <person name="Kang Z.K."/>
            <person name="Wang L."/>
            <person name="Huang L."/>
        </authorList>
    </citation>
    <scope>NUCLEOTIDE SEQUENCE [LARGE SCALE GENOMIC DNA]</scope>
    <source>
        <strain evidence="5">SXYL134</strain>
    </source>
</reference>
<sequence length="606" mass="68777">MFLMAKQDPGASAIAARIHTLFFLATPHRGSNFASTLNNLLKLAVGHGSKFYVDDLYPHSEAIQTINDQFRHVYQGLNLYSFFETVPTTLGLIVEKTSAVLELPGEQISHLNADHSHVCKFDTPSDSDYIRLRDAFVSTISLIQKTCLETQNHKRIDDLETLSRYLGLKEQPGVDHANIIEHQVAGSCSWLTDNDTFHEWMEDIDKSPRCYWLRGEPGSGKSTLASHVVNYLEVSNNNCAYFFFKHLHTGKSTQKLLDMCGGGVAIDRKDERSIWRTIFATRILCVQFQQPQYWVIDGLDECANPASLFPLLAKIEKKVWLRVFVTSRPSLVFERAFSREDIASIAETIPLDATLSDIRLYLNEHSSYFLCESEDERQELVHTILDMSNGNFLWTDLVVKRIENAVSKEQVHTILNSVPKEMDQLYREITSSIMASPETAPIAKAILRWTLCSLQPLSVDELREALRLDIGENLNQLDKTAGAICGNLVYDDFEYGMQREREHTRITEVCLAYLSGDDMKPRRFRRANSHAHKEAKRSIFSIYAIVYFSDHIAHSSSSSGEQLAALNKFLMSNSTTWIEAIASTKDLTPLTQTANNLKAYMDRRAK</sequence>
<feature type="domain" description="GPI inositol-deacylase winged helix" evidence="2">
    <location>
        <begin position="440"/>
        <end position="492"/>
    </location>
</feature>
<dbReference type="PANTHER" id="PTHR10039">
    <property type="entry name" value="AMELOGENIN"/>
    <property type="match status" value="1"/>
</dbReference>
<dbReference type="SUPFAM" id="SSF52540">
    <property type="entry name" value="P-loop containing nucleoside triphosphate hydrolases"/>
    <property type="match status" value="1"/>
</dbReference>
<dbReference type="InterPro" id="IPR027417">
    <property type="entry name" value="P-loop_NTPase"/>
</dbReference>